<reference evidence="2" key="2">
    <citation type="submission" date="2020-12" db="EMBL/GenBank/DDBJ databases">
        <title>New Spironucleus salmonicida genome in near-complete chromosomes.</title>
        <authorList>
            <person name="Xu F."/>
            <person name="Kurt Z."/>
            <person name="Jimenez-Gonzalez A."/>
            <person name="Astvaldsson A."/>
            <person name="Andersson J.O."/>
            <person name="Svard S.G."/>
        </authorList>
    </citation>
    <scope>NUCLEOTIDE SEQUENCE</scope>
    <source>
        <strain evidence="2">ATCC 50377</strain>
    </source>
</reference>
<dbReference type="AlphaFoldDB" id="V6LBK8"/>
<gene>
    <name evidence="1" type="ORF">SS50377_18635</name>
    <name evidence="2" type="ORF">SS50377_25318</name>
</gene>
<keyword evidence="3" id="KW-1185">Reference proteome</keyword>
<organism evidence="1">
    <name type="scientific">Spironucleus salmonicida</name>
    <dbReference type="NCBI Taxonomy" id="348837"/>
    <lineage>
        <taxon>Eukaryota</taxon>
        <taxon>Metamonada</taxon>
        <taxon>Diplomonadida</taxon>
        <taxon>Hexamitidae</taxon>
        <taxon>Hexamitinae</taxon>
        <taxon>Spironucleus</taxon>
    </lineage>
</organism>
<evidence type="ECO:0000313" key="3">
    <source>
        <dbReference type="Proteomes" id="UP000018208"/>
    </source>
</evidence>
<dbReference type="EMBL" id="AUWU02000005">
    <property type="protein sequence ID" value="KAH0573198.1"/>
    <property type="molecule type" value="Genomic_DNA"/>
</dbReference>
<reference evidence="1 2" key="1">
    <citation type="journal article" date="2014" name="PLoS Genet.">
        <title>The Genome of Spironucleus salmonicida Highlights a Fish Pathogen Adapted to Fluctuating Environments.</title>
        <authorList>
            <person name="Xu F."/>
            <person name="Jerlstrom-Hultqvist J."/>
            <person name="Einarsson E."/>
            <person name="Astvaldsson A."/>
            <person name="Svard S.G."/>
            <person name="Andersson J.O."/>
        </authorList>
    </citation>
    <scope>NUCLEOTIDE SEQUENCE</scope>
    <source>
        <strain evidence="2">ATCC 50377</strain>
    </source>
</reference>
<dbReference type="Proteomes" id="UP000018208">
    <property type="component" value="Unassembled WGS sequence"/>
</dbReference>
<name>V6LBK8_9EUKA</name>
<evidence type="ECO:0000313" key="2">
    <source>
        <dbReference type="EMBL" id="KAH0573198.1"/>
    </source>
</evidence>
<dbReference type="VEuPathDB" id="GiardiaDB:SS50377_25318"/>
<evidence type="ECO:0000313" key="1">
    <source>
        <dbReference type="EMBL" id="EST41802.1"/>
    </source>
</evidence>
<accession>V6LBK8</accession>
<sequence length="198" mass="23125">MSKFQISKNSAFLPKSEQIQQTENLIEVILEVLDDNNNLQDSMQLRQQKIENIDFLISKTYMIIGKFFSQKDIKRLFENKFEAFSHSLNDFLQNQLVALDMTISEINDIDCIQLKNQFQEIAENVVYGNHIYLFILINMSNSEQLQVFQFLDKSQQSKVKFAVVSITMANDKIGQLMASVEYLVDGKQKRSVWDYRTV</sequence>
<dbReference type="EMBL" id="KI546167">
    <property type="protein sequence ID" value="EST41802.1"/>
    <property type="molecule type" value="Genomic_DNA"/>
</dbReference>
<proteinExistence type="predicted"/>
<protein>
    <submittedName>
        <fullName evidence="1">Uncharacterized protein</fullName>
    </submittedName>
</protein>